<evidence type="ECO:0000313" key="3">
    <source>
        <dbReference type="Proteomes" id="UP000075635"/>
    </source>
</evidence>
<keyword evidence="1" id="KW-0732">Signal</keyword>
<accession>A0A150REN7</accession>
<evidence type="ECO:0000313" key="2">
    <source>
        <dbReference type="EMBL" id="KYF78208.1"/>
    </source>
</evidence>
<dbReference type="Proteomes" id="UP000075635">
    <property type="component" value="Unassembled WGS sequence"/>
</dbReference>
<feature type="chain" id="PRO_5007568023" description="Peptidase C51 domain-containing protein" evidence="1">
    <location>
        <begin position="19"/>
        <end position="216"/>
    </location>
</feature>
<sequence length="216" mass="21968">MASAAVSLVAFGSAPADAADACVDISDAALDLIADPTPVASGAVFFTAAQKLAFGYTSTDIAVLWGSTSPNSAQYYTNFSAGNHITQITNAAEIAAGDVLVIGASGTYTGHTAIVTGAAIPISALNPVYANTKQWAVPIADSTTTTHGCSVSFPDSRCVGGVFTAGEGTAFIRLYSDLSDSLVGYGFSWSVTSGATYYTPTARPYVIGRLTPCPPI</sequence>
<protein>
    <recommendedName>
        <fullName evidence="4">Peptidase C51 domain-containing protein</fullName>
    </recommendedName>
</protein>
<dbReference type="EMBL" id="JEMB01002812">
    <property type="protein sequence ID" value="KYF78208.1"/>
    <property type="molecule type" value="Genomic_DNA"/>
</dbReference>
<proteinExistence type="predicted"/>
<feature type="signal peptide" evidence="1">
    <location>
        <begin position="1"/>
        <end position="18"/>
    </location>
</feature>
<name>A0A150REN7_SORCE</name>
<reference evidence="2 3" key="1">
    <citation type="submission" date="2014-02" db="EMBL/GenBank/DDBJ databases">
        <title>The small core and large imbalanced accessory genome model reveals a collaborative survival strategy of Sorangium cellulosum strains in nature.</title>
        <authorList>
            <person name="Han K."/>
            <person name="Peng R."/>
            <person name="Blom J."/>
            <person name="Li Y.-Z."/>
        </authorList>
    </citation>
    <scope>NUCLEOTIDE SEQUENCE [LARGE SCALE GENOMIC DNA]</scope>
    <source>
        <strain evidence="2 3">So0011-07</strain>
    </source>
</reference>
<comment type="caution">
    <text evidence="2">The sequence shown here is derived from an EMBL/GenBank/DDBJ whole genome shotgun (WGS) entry which is preliminary data.</text>
</comment>
<organism evidence="2 3">
    <name type="scientific">Sorangium cellulosum</name>
    <name type="common">Polyangium cellulosum</name>
    <dbReference type="NCBI Taxonomy" id="56"/>
    <lineage>
        <taxon>Bacteria</taxon>
        <taxon>Pseudomonadati</taxon>
        <taxon>Myxococcota</taxon>
        <taxon>Polyangia</taxon>
        <taxon>Polyangiales</taxon>
        <taxon>Polyangiaceae</taxon>
        <taxon>Sorangium</taxon>
    </lineage>
</organism>
<evidence type="ECO:0008006" key="4">
    <source>
        <dbReference type="Google" id="ProtNLM"/>
    </source>
</evidence>
<gene>
    <name evidence="2" type="ORF">BE17_08425</name>
</gene>
<evidence type="ECO:0000256" key="1">
    <source>
        <dbReference type="SAM" id="SignalP"/>
    </source>
</evidence>
<dbReference type="AlphaFoldDB" id="A0A150REN7"/>